<accession>A0A5N7AJG0</accession>
<keyword evidence="1" id="KW-0472">Membrane</keyword>
<keyword evidence="1" id="KW-1133">Transmembrane helix</keyword>
<keyword evidence="3" id="KW-1185">Reference proteome</keyword>
<sequence length="152" mass="17582">MSLRPVNRSMRNFSITRFKEEGYTFQLLPQGQPEQSTGIQSLPSVLLPAEFPGFSFVDGAIRPRQSAILHQTIRVRTFPMLALMKVVKYHENLPNTSGLTLCFFFSIFRFLPIMLAEILGHHAVVNCMVNSIIYMYRRRYPKSYKSHDILKP</sequence>
<proteinExistence type="predicted"/>
<evidence type="ECO:0000313" key="2">
    <source>
        <dbReference type="EMBL" id="KAE8370021.1"/>
    </source>
</evidence>
<reference evidence="2 3" key="1">
    <citation type="submission" date="2019-04" db="EMBL/GenBank/DDBJ databases">
        <title>Friends and foes A comparative genomics studyof 23 Aspergillus species from section Flavi.</title>
        <authorList>
            <consortium name="DOE Joint Genome Institute"/>
            <person name="Kjaerbolling I."/>
            <person name="Vesth T."/>
            <person name="Frisvad J.C."/>
            <person name="Nybo J.L."/>
            <person name="Theobald S."/>
            <person name="Kildgaard S."/>
            <person name="Isbrandt T."/>
            <person name="Kuo A."/>
            <person name="Sato A."/>
            <person name="Lyhne E.K."/>
            <person name="Kogle M.E."/>
            <person name="Wiebenga A."/>
            <person name="Kun R.S."/>
            <person name="Lubbers R.J."/>
            <person name="Makela M.R."/>
            <person name="Barry K."/>
            <person name="Chovatia M."/>
            <person name="Clum A."/>
            <person name="Daum C."/>
            <person name="Haridas S."/>
            <person name="He G."/>
            <person name="LaButti K."/>
            <person name="Lipzen A."/>
            <person name="Mondo S."/>
            <person name="Riley R."/>
            <person name="Salamov A."/>
            <person name="Simmons B.A."/>
            <person name="Magnuson J.K."/>
            <person name="Henrissat B."/>
            <person name="Mortensen U.H."/>
            <person name="Larsen T.O."/>
            <person name="Devries R.P."/>
            <person name="Grigoriev I.V."/>
            <person name="Machida M."/>
            <person name="Baker S.E."/>
            <person name="Andersen M.R."/>
        </authorList>
    </citation>
    <scope>NUCLEOTIDE SEQUENCE [LARGE SCALE GENOMIC DNA]</scope>
    <source>
        <strain evidence="2 3">CBS 763.97</strain>
    </source>
</reference>
<feature type="transmembrane region" description="Helical" evidence="1">
    <location>
        <begin position="118"/>
        <end position="136"/>
    </location>
</feature>
<organism evidence="2 3">
    <name type="scientific">Aspergillus caelatus</name>
    <dbReference type="NCBI Taxonomy" id="61420"/>
    <lineage>
        <taxon>Eukaryota</taxon>
        <taxon>Fungi</taxon>
        <taxon>Dikarya</taxon>
        <taxon>Ascomycota</taxon>
        <taxon>Pezizomycotina</taxon>
        <taxon>Eurotiomycetes</taxon>
        <taxon>Eurotiomycetidae</taxon>
        <taxon>Eurotiales</taxon>
        <taxon>Aspergillaceae</taxon>
        <taxon>Aspergillus</taxon>
        <taxon>Aspergillus subgen. Circumdati</taxon>
    </lineage>
</organism>
<dbReference type="AlphaFoldDB" id="A0A5N7AJG0"/>
<keyword evidence="1" id="KW-0812">Transmembrane</keyword>
<gene>
    <name evidence="2" type="ORF">BDV27DRAFT_97118</name>
</gene>
<dbReference type="Proteomes" id="UP000326268">
    <property type="component" value="Unassembled WGS sequence"/>
</dbReference>
<protein>
    <submittedName>
        <fullName evidence="2">Uncharacterized protein</fullName>
    </submittedName>
</protein>
<name>A0A5N7AJG0_9EURO</name>
<dbReference type="RefSeq" id="XP_031933102.1">
    <property type="nucleotide sequence ID" value="XM_032078086.1"/>
</dbReference>
<dbReference type="GeneID" id="43662532"/>
<evidence type="ECO:0000313" key="3">
    <source>
        <dbReference type="Proteomes" id="UP000326268"/>
    </source>
</evidence>
<dbReference type="EMBL" id="ML737568">
    <property type="protein sequence ID" value="KAE8370021.1"/>
    <property type="molecule type" value="Genomic_DNA"/>
</dbReference>
<evidence type="ECO:0000256" key="1">
    <source>
        <dbReference type="SAM" id="Phobius"/>
    </source>
</evidence>